<evidence type="ECO:0000313" key="2">
    <source>
        <dbReference type="Proteomes" id="UP000308652"/>
    </source>
</evidence>
<organism evidence="1 2">
    <name type="scientific">Crucibulum laeve</name>
    <dbReference type="NCBI Taxonomy" id="68775"/>
    <lineage>
        <taxon>Eukaryota</taxon>
        <taxon>Fungi</taxon>
        <taxon>Dikarya</taxon>
        <taxon>Basidiomycota</taxon>
        <taxon>Agaricomycotina</taxon>
        <taxon>Agaricomycetes</taxon>
        <taxon>Agaricomycetidae</taxon>
        <taxon>Agaricales</taxon>
        <taxon>Agaricineae</taxon>
        <taxon>Nidulariaceae</taxon>
        <taxon>Crucibulum</taxon>
    </lineage>
</organism>
<reference evidence="1 2" key="1">
    <citation type="journal article" date="2019" name="Nat. Ecol. Evol.">
        <title>Megaphylogeny resolves global patterns of mushroom evolution.</title>
        <authorList>
            <person name="Varga T."/>
            <person name="Krizsan K."/>
            <person name="Foldi C."/>
            <person name="Dima B."/>
            <person name="Sanchez-Garcia M."/>
            <person name="Sanchez-Ramirez S."/>
            <person name="Szollosi G.J."/>
            <person name="Szarkandi J.G."/>
            <person name="Papp V."/>
            <person name="Albert L."/>
            <person name="Andreopoulos W."/>
            <person name="Angelini C."/>
            <person name="Antonin V."/>
            <person name="Barry K.W."/>
            <person name="Bougher N.L."/>
            <person name="Buchanan P."/>
            <person name="Buyck B."/>
            <person name="Bense V."/>
            <person name="Catcheside P."/>
            <person name="Chovatia M."/>
            <person name="Cooper J."/>
            <person name="Damon W."/>
            <person name="Desjardin D."/>
            <person name="Finy P."/>
            <person name="Geml J."/>
            <person name="Haridas S."/>
            <person name="Hughes K."/>
            <person name="Justo A."/>
            <person name="Karasinski D."/>
            <person name="Kautmanova I."/>
            <person name="Kiss B."/>
            <person name="Kocsube S."/>
            <person name="Kotiranta H."/>
            <person name="LaButti K.M."/>
            <person name="Lechner B.E."/>
            <person name="Liimatainen K."/>
            <person name="Lipzen A."/>
            <person name="Lukacs Z."/>
            <person name="Mihaltcheva S."/>
            <person name="Morgado L.N."/>
            <person name="Niskanen T."/>
            <person name="Noordeloos M.E."/>
            <person name="Ohm R.A."/>
            <person name="Ortiz-Santana B."/>
            <person name="Ovrebo C."/>
            <person name="Racz N."/>
            <person name="Riley R."/>
            <person name="Savchenko A."/>
            <person name="Shiryaev A."/>
            <person name="Soop K."/>
            <person name="Spirin V."/>
            <person name="Szebenyi C."/>
            <person name="Tomsovsky M."/>
            <person name="Tulloss R.E."/>
            <person name="Uehling J."/>
            <person name="Grigoriev I.V."/>
            <person name="Vagvolgyi C."/>
            <person name="Papp T."/>
            <person name="Martin F.M."/>
            <person name="Miettinen O."/>
            <person name="Hibbett D.S."/>
            <person name="Nagy L.G."/>
        </authorList>
    </citation>
    <scope>NUCLEOTIDE SEQUENCE [LARGE SCALE GENOMIC DNA]</scope>
    <source>
        <strain evidence="1 2">CBS 166.37</strain>
    </source>
</reference>
<protein>
    <recommendedName>
        <fullName evidence="3">Replication factor A protein 3</fullName>
    </recommendedName>
</protein>
<keyword evidence="2" id="KW-1185">Reference proteome</keyword>
<evidence type="ECO:0000313" key="1">
    <source>
        <dbReference type="EMBL" id="TFK44830.1"/>
    </source>
</evidence>
<dbReference type="EMBL" id="ML213590">
    <property type="protein sequence ID" value="TFK44830.1"/>
    <property type="molecule type" value="Genomic_DNA"/>
</dbReference>
<evidence type="ECO:0008006" key="3">
    <source>
        <dbReference type="Google" id="ProtNLM"/>
    </source>
</evidence>
<gene>
    <name evidence="1" type="ORF">BDQ12DRAFT_673649</name>
</gene>
<name>A0A5C3MI32_9AGAR</name>
<dbReference type="Proteomes" id="UP000308652">
    <property type="component" value="Unassembled WGS sequence"/>
</dbReference>
<dbReference type="AlphaFoldDB" id="A0A5C3MI32"/>
<accession>A0A5C3MI32</accession>
<proteinExistence type="predicted"/>
<dbReference type="OrthoDB" id="3258172at2759"/>
<sequence length="93" mass="10066">MPQQPDSATPTRLCKINASRIGHKIRVAGRVLSYDAESGHIVLLDGDCAVLVDASLCLNVRSSTWVRERLSKIIAICYVEGSPVRLSCGRGTL</sequence>